<dbReference type="Proteomes" id="UP001642484">
    <property type="component" value="Unassembled WGS sequence"/>
</dbReference>
<evidence type="ECO:0000313" key="2">
    <source>
        <dbReference type="EMBL" id="CAK9008299.1"/>
    </source>
</evidence>
<dbReference type="EMBL" id="CAXAMN010004335">
    <property type="protein sequence ID" value="CAK9008711.1"/>
    <property type="molecule type" value="Genomic_DNA"/>
</dbReference>
<gene>
    <name evidence="2" type="ORF">CCMP2556_LOCUS9197</name>
    <name evidence="3" type="ORF">CCMP2556_LOCUS9358</name>
</gene>
<protein>
    <submittedName>
        <fullName evidence="2">Uncharacterized protein</fullName>
    </submittedName>
</protein>
<evidence type="ECO:0000313" key="4">
    <source>
        <dbReference type="Proteomes" id="UP001642484"/>
    </source>
</evidence>
<organism evidence="2 4">
    <name type="scientific">Durusdinium trenchii</name>
    <dbReference type="NCBI Taxonomy" id="1381693"/>
    <lineage>
        <taxon>Eukaryota</taxon>
        <taxon>Sar</taxon>
        <taxon>Alveolata</taxon>
        <taxon>Dinophyceae</taxon>
        <taxon>Suessiales</taxon>
        <taxon>Symbiodiniaceae</taxon>
        <taxon>Durusdinium</taxon>
    </lineage>
</organism>
<proteinExistence type="predicted"/>
<sequence>MAGSIATSFGRTSSDSSSSDSVEERQTVEVQEKAVATYVARMEVLTPDVVRVTRAYNAFRGCGKALRPQNHEDLHKDSFVRERISSFWSHSWHGPCWRKILSLFMRYNGLAAVLIGCSSASECAWHE</sequence>
<name>A0ABP0J1T2_9DINO</name>
<evidence type="ECO:0000256" key="1">
    <source>
        <dbReference type="SAM" id="MobiDB-lite"/>
    </source>
</evidence>
<accession>A0ABP0J1T2</accession>
<evidence type="ECO:0000313" key="3">
    <source>
        <dbReference type="EMBL" id="CAK9008711.1"/>
    </source>
</evidence>
<reference evidence="2 4" key="1">
    <citation type="submission" date="2024-02" db="EMBL/GenBank/DDBJ databases">
        <authorList>
            <person name="Chen Y."/>
            <person name="Shah S."/>
            <person name="Dougan E. K."/>
            <person name="Thang M."/>
            <person name="Chan C."/>
        </authorList>
    </citation>
    <scope>NUCLEOTIDE SEQUENCE [LARGE SCALE GENOMIC DNA]</scope>
</reference>
<feature type="region of interest" description="Disordered" evidence="1">
    <location>
        <begin position="1"/>
        <end position="27"/>
    </location>
</feature>
<feature type="compositionally biased region" description="Polar residues" evidence="1">
    <location>
        <begin position="1"/>
        <end position="12"/>
    </location>
</feature>
<dbReference type="EMBL" id="CAXAMN010004224">
    <property type="protein sequence ID" value="CAK9008299.1"/>
    <property type="molecule type" value="Genomic_DNA"/>
</dbReference>
<keyword evidence="4" id="KW-1185">Reference proteome</keyword>
<comment type="caution">
    <text evidence="2">The sequence shown here is derived from an EMBL/GenBank/DDBJ whole genome shotgun (WGS) entry which is preliminary data.</text>
</comment>